<evidence type="ECO:0000256" key="2">
    <source>
        <dbReference type="ARBA" id="ARBA00022771"/>
    </source>
</evidence>
<keyword evidence="3" id="KW-0862">Zinc</keyword>
<dbReference type="PANTHER" id="PTHR33248">
    <property type="entry name" value="ZINC ION-BINDING PROTEIN"/>
    <property type="match status" value="1"/>
</dbReference>
<reference evidence="8 9" key="1">
    <citation type="journal article" date="2023" name="Plants (Basel)">
        <title>Bridging the Gap: Combining Genomics and Transcriptomics Approaches to Understand Stylosanthes scabra, an Orphan Legume from the Brazilian Caatinga.</title>
        <authorList>
            <person name="Ferreira-Neto J.R.C."/>
            <person name="da Silva M.D."/>
            <person name="Binneck E."/>
            <person name="de Melo N.F."/>
            <person name="da Silva R.H."/>
            <person name="de Melo A.L.T.M."/>
            <person name="Pandolfi V."/>
            <person name="Bustamante F.O."/>
            <person name="Brasileiro-Vidal A.C."/>
            <person name="Benko-Iseppon A.M."/>
        </authorList>
    </citation>
    <scope>NUCLEOTIDE SEQUENCE [LARGE SCALE GENOMIC DNA]</scope>
    <source>
        <tissue evidence="8">Leaves</tissue>
    </source>
</reference>
<accession>A0ABU6S6Z2</accession>
<evidence type="ECO:0000313" key="8">
    <source>
        <dbReference type="EMBL" id="MED6131780.1"/>
    </source>
</evidence>
<protein>
    <recommendedName>
        <fullName evidence="7">GRF-type domain-containing protein</fullName>
    </recommendedName>
</protein>
<dbReference type="PROSITE" id="PS51999">
    <property type="entry name" value="ZF_GRF"/>
    <property type="match status" value="1"/>
</dbReference>
<evidence type="ECO:0000256" key="6">
    <source>
        <dbReference type="SAM" id="Phobius"/>
    </source>
</evidence>
<evidence type="ECO:0000313" key="9">
    <source>
        <dbReference type="Proteomes" id="UP001341840"/>
    </source>
</evidence>
<dbReference type="Pfam" id="PF06839">
    <property type="entry name" value="Zn_ribbon_GRF"/>
    <property type="match status" value="1"/>
</dbReference>
<feature type="transmembrane region" description="Helical" evidence="6">
    <location>
        <begin position="130"/>
        <end position="152"/>
    </location>
</feature>
<organism evidence="8 9">
    <name type="scientific">Stylosanthes scabra</name>
    <dbReference type="NCBI Taxonomy" id="79078"/>
    <lineage>
        <taxon>Eukaryota</taxon>
        <taxon>Viridiplantae</taxon>
        <taxon>Streptophyta</taxon>
        <taxon>Embryophyta</taxon>
        <taxon>Tracheophyta</taxon>
        <taxon>Spermatophyta</taxon>
        <taxon>Magnoliopsida</taxon>
        <taxon>eudicotyledons</taxon>
        <taxon>Gunneridae</taxon>
        <taxon>Pentapetalae</taxon>
        <taxon>rosids</taxon>
        <taxon>fabids</taxon>
        <taxon>Fabales</taxon>
        <taxon>Fabaceae</taxon>
        <taxon>Papilionoideae</taxon>
        <taxon>50 kb inversion clade</taxon>
        <taxon>dalbergioids sensu lato</taxon>
        <taxon>Dalbergieae</taxon>
        <taxon>Pterocarpus clade</taxon>
        <taxon>Stylosanthes</taxon>
    </lineage>
</organism>
<evidence type="ECO:0000256" key="5">
    <source>
        <dbReference type="SAM" id="MobiDB-lite"/>
    </source>
</evidence>
<dbReference type="EMBL" id="JASCZI010060448">
    <property type="protein sequence ID" value="MED6131780.1"/>
    <property type="molecule type" value="Genomic_DNA"/>
</dbReference>
<keyword evidence="9" id="KW-1185">Reference proteome</keyword>
<feature type="compositionally biased region" description="Polar residues" evidence="5">
    <location>
        <begin position="16"/>
        <end position="29"/>
    </location>
</feature>
<proteinExistence type="predicted"/>
<feature type="region of interest" description="Disordered" evidence="5">
    <location>
        <begin position="1"/>
        <end position="33"/>
    </location>
</feature>
<keyword evidence="2 4" id="KW-0863">Zinc-finger</keyword>
<evidence type="ECO:0000256" key="4">
    <source>
        <dbReference type="PROSITE-ProRule" id="PRU01343"/>
    </source>
</evidence>
<name>A0ABU6S6Z2_9FABA</name>
<keyword evidence="6" id="KW-0812">Transmembrane</keyword>
<dbReference type="InterPro" id="IPR010666">
    <property type="entry name" value="Znf_GRF"/>
</dbReference>
<keyword evidence="1" id="KW-0479">Metal-binding</keyword>
<evidence type="ECO:0000256" key="3">
    <source>
        <dbReference type="ARBA" id="ARBA00022833"/>
    </source>
</evidence>
<sequence>MEDNESASFGPHSRSALRSFQRSSGGSESNQRRTRFVAPRCPCGAYAILYLSSTSDNPNRLFFGCSYYKTSTPHCGFFAWLDERVPSFVVNGAANREEVLEGLLKLEEKIVKLERVVAESNSGRVGFQKICGGFFFFLLGIVTTLCFLALMMF</sequence>
<evidence type="ECO:0000256" key="1">
    <source>
        <dbReference type="ARBA" id="ARBA00022723"/>
    </source>
</evidence>
<keyword evidence="6" id="KW-0472">Membrane</keyword>
<comment type="caution">
    <text evidence="8">The sequence shown here is derived from an EMBL/GenBank/DDBJ whole genome shotgun (WGS) entry which is preliminary data.</text>
</comment>
<evidence type="ECO:0000259" key="7">
    <source>
        <dbReference type="PROSITE" id="PS51999"/>
    </source>
</evidence>
<dbReference type="Proteomes" id="UP001341840">
    <property type="component" value="Unassembled WGS sequence"/>
</dbReference>
<feature type="domain" description="GRF-type" evidence="7">
    <location>
        <begin position="41"/>
        <end position="84"/>
    </location>
</feature>
<gene>
    <name evidence="8" type="ORF">PIB30_013031</name>
</gene>
<keyword evidence="6" id="KW-1133">Transmembrane helix</keyword>